<sequence length="62" mass="6672">MARQAKSGGSLEREVIAAVVILYLALSAVMLVIHYMQPPEQPTITSSTSPSHEAHRAIDAAR</sequence>
<keyword evidence="4" id="KW-1185">Reference proteome</keyword>
<gene>
    <name evidence="3" type="ORF">CSW64_15325</name>
</gene>
<proteinExistence type="predicted"/>
<evidence type="ECO:0000313" key="4">
    <source>
        <dbReference type="Proteomes" id="UP000228945"/>
    </source>
</evidence>
<dbReference type="Proteomes" id="UP000228945">
    <property type="component" value="Chromosome"/>
</dbReference>
<accession>A0A2D2B092</accession>
<keyword evidence="2" id="KW-0812">Transmembrane</keyword>
<evidence type="ECO:0000313" key="3">
    <source>
        <dbReference type="EMBL" id="ATQ43666.1"/>
    </source>
</evidence>
<name>A0A2D2B092_9CAUL</name>
<feature type="compositionally biased region" description="Basic and acidic residues" evidence="1">
    <location>
        <begin position="52"/>
        <end position="62"/>
    </location>
</feature>
<feature type="region of interest" description="Disordered" evidence="1">
    <location>
        <begin position="40"/>
        <end position="62"/>
    </location>
</feature>
<evidence type="ECO:0000256" key="2">
    <source>
        <dbReference type="SAM" id="Phobius"/>
    </source>
</evidence>
<keyword evidence="2" id="KW-0472">Membrane</keyword>
<feature type="transmembrane region" description="Helical" evidence="2">
    <location>
        <begin position="15"/>
        <end position="36"/>
    </location>
</feature>
<reference evidence="3 4" key="1">
    <citation type="submission" date="2017-10" db="EMBL/GenBank/DDBJ databases">
        <title>Genome sequence of Caulobacter mirabilis FWC38.</title>
        <authorList>
            <person name="Fiebig A."/>
            <person name="Crosson S."/>
        </authorList>
    </citation>
    <scope>NUCLEOTIDE SEQUENCE [LARGE SCALE GENOMIC DNA]</scope>
    <source>
        <strain evidence="3 4">FWC 38</strain>
    </source>
</reference>
<organism evidence="3 4">
    <name type="scientific">Caulobacter mirabilis</name>
    <dbReference type="NCBI Taxonomy" id="69666"/>
    <lineage>
        <taxon>Bacteria</taxon>
        <taxon>Pseudomonadati</taxon>
        <taxon>Pseudomonadota</taxon>
        <taxon>Alphaproteobacteria</taxon>
        <taxon>Caulobacterales</taxon>
        <taxon>Caulobacteraceae</taxon>
        <taxon>Caulobacter</taxon>
    </lineage>
</organism>
<dbReference type="EMBL" id="CP024201">
    <property type="protein sequence ID" value="ATQ43666.1"/>
    <property type="molecule type" value="Genomic_DNA"/>
</dbReference>
<dbReference type="RefSeq" id="WP_099622915.1">
    <property type="nucleotide sequence ID" value="NZ_CP024201.1"/>
</dbReference>
<evidence type="ECO:0000256" key="1">
    <source>
        <dbReference type="SAM" id="MobiDB-lite"/>
    </source>
</evidence>
<dbReference type="KEGG" id="cmb:CSW64_15325"/>
<feature type="compositionally biased region" description="Polar residues" evidence="1">
    <location>
        <begin position="42"/>
        <end position="51"/>
    </location>
</feature>
<protein>
    <submittedName>
        <fullName evidence="3">Uncharacterized protein</fullName>
    </submittedName>
</protein>
<dbReference type="AlphaFoldDB" id="A0A2D2B092"/>
<keyword evidence="2" id="KW-1133">Transmembrane helix</keyword>